<reference evidence="3 4" key="1">
    <citation type="submission" date="2016-10" db="EMBL/GenBank/DDBJ databases">
        <authorList>
            <person name="de Groot N.N."/>
        </authorList>
    </citation>
    <scope>NUCLEOTIDE SEQUENCE [LARGE SCALE GENOMIC DNA]</scope>
    <source>
        <strain evidence="3 4">DSM 28286</strain>
    </source>
</reference>
<dbReference type="PANTHER" id="PTHR43022:SF1">
    <property type="entry name" value="PROTEIN SMF"/>
    <property type="match status" value="1"/>
</dbReference>
<proteinExistence type="inferred from homology"/>
<gene>
    <name evidence="3" type="ORF">SAMN05444277_1063</name>
</gene>
<dbReference type="RefSeq" id="WP_090658224.1">
    <property type="nucleotide sequence ID" value="NZ_FOXQ01000006.1"/>
</dbReference>
<dbReference type="Proteomes" id="UP000199031">
    <property type="component" value="Unassembled WGS sequence"/>
</dbReference>
<dbReference type="Pfam" id="PF02481">
    <property type="entry name" value="DNA_processg_A"/>
    <property type="match status" value="1"/>
</dbReference>
<evidence type="ECO:0000256" key="1">
    <source>
        <dbReference type="ARBA" id="ARBA00006525"/>
    </source>
</evidence>
<evidence type="ECO:0000313" key="4">
    <source>
        <dbReference type="Proteomes" id="UP000199031"/>
    </source>
</evidence>
<organism evidence="3 4">
    <name type="scientific">Parafilimonas terrae</name>
    <dbReference type="NCBI Taxonomy" id="1465490"/>
    <lineage>
        <taxon>Bacteria</taxon>
        <taxon>Pseudomonadati</taxon>
        <taxon>Bacteroidota</taxon>
        <taxon>Chitinophagia</taxon>
        <taxon>Chitinophagales</taxon>
        <taxon>Chitinophagaceae</taxon>
        <taxon>Parafilimonas</taxon>
    </lineage>
</organism>
<dbReference type="SUPFAM" id="SSF102405">
    <property type="entry name" value="MCP/YpsA-like"/>
    <property type="match status" value="1"/>
</dbReference>
<keyword evidence="4" id="KW-1185">Reference proteome</keyword>
<dbReference type="EMBL" id="FOXQ01000006">
    <property type="protein sequence ID" value="SFQ15482.1"/>
    <property type="molecule type" value="Genomic_DNA"/>
</dbReference>
<protein>
    <submittedName>
        <fullName evidence="3">DNA recombination-mediator protein A</fullName>
    </submittedName>
</protein>
<accession>A0A1I5W6V9</accession>
<dbReference type="PANTHER" id="PTHR43022">
    <property type="entry name" value="PROTEIN SMF"/>
    <property type="match status" value="1"/>
</dbReference>
<evidence type="ECO:0000313" key="3">
    <source>
        <dbReference type="EMBL" id="SFQ15482.1"/>
    </source>
</evidence>
<evidence type="ECO:0000259" key="2">
    <source>
        <dbReference type="Pfam" id="PF02481"/>
    </source>
</evidence>
<sequence>MNEYIDKTYWIAVAHLPKWSVERTNRFIIQIIHENKMSWADFFALDKKGWKELFAFTDKELADLQYTKADMPRLAFIAEQLQNEGFQIIPINSPDYPVILKENLKIKSSPPVLYIKGRKGLLQEDAVAIVGSRKAGDKALLFTDHVAKKSVKEFKVVVSGFAKGVDKQALDSTIEANGKSIIVLPQGILTFQSGFKKYYEPIVNGDVLVLSTFFPKAGWDVGLAMARNAYIYGLAKEIYVAESDSKGGTWEGAMDGLKRGRKIYVRYPEPKEKNANLKLVELGALAVNMDGDVVDSKIKAPTKLFEPAQKNEVHEPTTNYENGKRNIEKDILEFLNKGTYTSKEILLGLKLDWDSRKLTSFLKKNPNIKTIAGKPAKFTRTDVIAPTLFG</sequence>
<dbReference type="GO" id="GO:0009294">
    <property type="term" value="P:DNA-mediated transformation"/>
    <property type="evidence" value="ECO:0007669"/>
    <property type="project" value="InterPro"/>
</dbReference>
<dbReference type="InterPro" id="IPR057666">
    <property type="entry name" value="DrpA_SLOG"/>
</dbReference>
<dbReference type="STRING" id="1465490.SAMN05444277_1063"/>
<name>A0A1I5W6V9_9BACT</name>
<dbReference type="InterPro" id="IPR003488">
    <property type="entry name" value="DprA"/>
</dbReference>
<dbReference type="OrthoDB" id="9785707at2"/>
<dbReference type="AlphaFoldDB" id="A0A1I5W6V9"/>
<feature type="domain" description="Smf/DprA SLOG" evidence="2">
    <location>
        <begin position="88"/>
        <end position="294"/>
    </location>
</feature>
<comment type="similarity">
    <text evidence="1">Belongs to the DprA/Smf family.</text>
</comment>
<dbReference type="Gene3D" id="3.40.50.450">
    <property type="match status" value="1"/>
</dbReference>